<accession>A0A9J6RM76</accession>
<sequence length="197" mass="21766">MTKKHVVNNTTATMHCGPYTIYPGQGRFVESHYLGEKPTPKAQADNLSIADFVADFVKQKQDLEIEQLPGLSPEQFEAVFAHYQSNKPPQKLAPALVAEKTRRDSIALADTLRESVVGMSDEQLQAQLLDHAANEIVLVVLEQEKAARDRQAFLQSIAIDAKDFDDEELAESLIIYGEDADALSILQAELASRDTNA</sequence>
<comment type="caution">
    <text evidence="1">The sequence shown here is derived from an EMBL/GenBank/DDBJ whole genome shotgun (WGS) entry which is preliminary data.</text>
</comment>
<dbReference type="AlphaFoldDB" id="A0A9J6RM76"/>
<evidence type="ECO:0000313" key="1">
    <source>
        <dbReference type="EMBL" id="MCZ0865085.1"/>
    </source>
</evidence>
<keyword evidence="2" id="KW-1185">Reference proteome</keyword>
<dbReference type="RefSeq" id="WP_258331236.1">
    <property type="nucleotide sequence ID" value="NZ_JAPTGG010000005.1"/>
</dbReference>
<reference evidence="1 2" key="1">
    <citation type="submission" date="2022-12" db="EMBL/GenBank/DDBJ databases">
        <title>Dasania phycosphaerae sp. nov., isolated from particulate material of the south coast of Korea.</title>
        <authorList>
            <person name="Jiang Y."/>
        </authorList>
    </citation>
    <scope>NUCLEOTIDE SEQUENCE [LARGE SCALE GENOMIC DNA]</scope>
    <source>
        <strain evidence="1 2">GY-19</strain>
    </source>
</reference>
<proteinExistence type="predicted"/>
<evidence type="ECO:0000313" key="2">
    <source>
        <dbReference type="Proteomes" id="UP001069090"/>
    </source>
</evidence>
<protein>
    <submittedName>
        <fullName evidence="1">Uncharacterized protein</fullName>
    </submittedName>
</protein>
<name>A0A9J6RM76_9GAMM</name>
<gene>
    <name evidence="1" type="ORF">O0V09_07735</name>
</gene>
<dbReference type="EMBL" id="JAPTGG010000005">
    <property type="protein sequence ID" value="MCZ0865085.1"/>
    <property type="molecule type" value="Genomic_DNA"/>
</dbReference>
<dbReference type="Proteomes" id="UP001069090">
    <property type="component" value="Unassembled WGS sequence"/>
</dbReference>
<organism evidence="1 2">
    <name type="scientific">Dasania phycosphaerae</name>
    <dbReference type="NCBI Taxonomy" id="2950436"/>
    <lineage>
        <taxon>Bacteria</taxon>
        <taxon>Pseudomonadati</taxon>
        <taxon>Pseudomonadota</taxon>
        <taxon>Gammaproteobacteria</taxon>
        <taxon>Cellvibrionales</taxon>
        <taxon>Spongiibacteraceae</taxon>
        <taxon>Dasania</taxon>
    </lineage>
</organism>